<feature type="compositionally biased region" description="Polar residues" evidence="1">
    <location>
        <begin position="125"/>
        <end position="155"/>
    </location>
</feature>
<name>A0A8J4B1E2_9CHLO</name>
<evidence type="ECO:0000256" key="1">
    <source>
        <dbReference type="SAM" id="MobiDB-lite"/>
    </source>
</evidence>
<accession>A0A8J4B1E2</accession>
<reference evidence="3" key="1">
    <citation type="journal article" date="2021" name="Proc. Natl. Acad. Sci. U.S.A.">
        <title>Three genomes in the algal genus Volvox reveal the fate of a haploid sex-determining region after a transition to homothallism.</title>
        <authorList>
            <person name="Yamamoto K."/>
            <person name="Hamaji T."/>
            <person name="Kawai-Toyooka H."/>
            <person name="Matsuzaki R."/>
            <person name="Takahashi F."/>
            <person name="Nishimura Y."/>
            <person name="Kawachi M."/>
            <person name="Noguchi H."/>
            <person name="Minakuchi Y."/>
            <person name="Umen J.G."/>
            <person name="Toyoda A."/>
            <person name="Nozaki H."/>
        </authorList>
    </citation>
    <scope>NUCLEOTIDE SEQUENCE</scope>
    <source>
        <strain evidence="3">NIES-3780</strain>
    </source>
</reference>
<keyword evidence="2" id="KW-0732">Signal</keyword>
<comment type="caution">
    <text evidence="3">The sequence shown here is derived from an EMBL/GenBank/DDBJ whole genome shotgun (WGS) entry which is preliminary data.</text>
</comment>
<feature type="region of interest" description="Disordered" evidence="1">
    <location>
        <begin position="91"/>
        <end position="155"/>
    </location>
</feature>
<sequence>MTAMQTGALWRVLHDVLVIVLAGCPSGPACQAALSRQWSQVSLELSSNDVDEFPREGSSYVSYGCSRMGFVKFPPIPAILDSIDSVVIPESPLGHPVPSRTKTHTNTHRCRTGPPPVSHVGCTRRPTSSIGPNSRSRSDFQSRSGSRSYSRHVQL</sequence>
<dbReference type="AlphaFoldDB" id="A0A8J4B1E2"/>
<protein>
    <recommendedName>
        <fullName evidence="5">Secreted protein</fullName>
    </recommendedName>
</protein>
<keyword evidence="4" id="KW-1185">Reference proteome</keyword>
<feature type="signal peptide" evidence="2">
    <location>
        <begin position="1"/>
        <end position="22"/>
    </location>
</feature>
<evidence type="ECO:0000313" key="3">
    <source>
        <dbReference type="EMBL" id="GIL52102.1"/>
    </source>
</evidence>
<evidence type="ECO:0008006" key="5">
    <source>
        <dbReference type="Google" id="ProtNLM"/>
    </source>
</evidence>
<feature type="compositionally biased region" description="Basic residues" evidence="1">
    <location>
        <begin position="101"/>
        <end position="111"/>
    </location>
</feature>
<evidence type="ECO:0000313" key="4">
    <source>
        <dbReference type="Proteomes" id="UP000747399"/>
    </source>
</evidence>
<evidence type="ECO:0000256" key="2">
    <source>
        <dbReference type="SAM" id="SignalP"/>
    </source>
</evidence>
<gene>
    <name evidence="3" type="ORF">Vafri_8071</name>
</gene>
<feature type="chain" id="PRO_5035304693" description="Secreted protein" evidence="2">
    <location>
        <begin position="23"/>
        <end position="155"/>
    </location>
</feature>
<proteinExistence type="predicted"/>
<organism evidence="3 4">
    <name type="scientific">Volvox africanus</name>
    <dbReference type="NCBI Taxonomy" id="51714"/>
    <lineage>
        <taxon>Eukaryota</taxon>
        <taxon>Viridiplantae</taxon>
        <taxon>Chlorophyta</taxon>
        <taxon>core chlorophytes</taxon>
        <taxon>Chlorophyceae</taxon>
        <taxon>CS clade</taxon>
        <taxon>Chlamydomonadales</taxon>
        <taxon>Volvocaceae</taxon>
        <taxon>Volvox</taxon>
    </lineage>
</organism>
<dbReference type="Proteomes" id="UP000747399">
    <property type="component" value="Unassembled WGS sequence"/>
</dbReference>
<dbReference type="EMBL" id="BNCO01000012">
    <property type="protein sequence ID" value="GIL52102.1"/>
    <property type="molecule type" value="Genomic_DNA"/>
</dbReference>